<name>A0A4Z2I0G8_9TELE</name>
<reference evidence="2 3" key="1">
    <citation type="submission" date="2019-03" db="EMBL/GenBank/DDBJ databases">
        <title>First draft genome of Liparis tanakae, snailfish: a comprehensive survey of snailfish specific genes.</title>
        <authorList>
            <person name="Kim W."/>
            <person name="Song I."/>
            <person name="Jeong J.-H."/>
            <person name="Kim D."/>
            <person name="Kim S."/>
            <person name="Ryu S."/>
            <person name="Song J.Y."/>
            <person name="Lee S.K."/>
        </authorList>
    </citation>
    <scope>NUCLEOTIDE SEQUENCE [LARGE SCALE GENOMIC DNA]</scope>
    <source>
        <tissue evidence="2">Muscle</tissue>
    </source>
</reference>
<organism evidence="2 3">
    <name type="scientific">Liparis tanakae</name>
    <name type="common">Tanaka's snailfish</name>
    <dbReference type="NCBI Taxonomy" id="230148"/>
    <lineage>
        <taxon>Eukaryota</taxon>
        <taxon>Metazoa</taxon>
        <taxon>Chordata</taxon>
        <taxon>Craniata</taxon>
        <taxon>Vertebrata</taxon>
        <taxon>Euteleostomi</taxon>
        <taxon>Actinopterygii</taxon>
        <taxon>Neopterygii</taxon>
        <taxon>Teleostei</taxon>
        <taxon>Neoteleostei</taxon>
        <taxon>Acanthomorphata</taxon>
        <taxon>Eupercaria</taxon>
        <taxon>Perciformes</taxon>
        <taxon>Cottioidei</taxon>
        <taxon>Cottales</taxon>
        <taxon>Liparidae</taxon>
        <taxon>Liparis</taxon>
    </lineage>
</organism>
<sequence length="226" mass="25074">MQGLKQSEEAESRSIGKHAITQRQSKVGHTALVSPDKGLCLESNGYHVCDPGQKAQLGFELGNRRLDPAKKPSNPMTSSISFSLWAQTRLQNILLGPQHAGEANQHCIIEMEHRAALFLSQCKLTACCSLHSGEAEVFNVYFSVVNFWLSSHIWLFRLVSSQLIGSASRSDPARWSCFRHHLASVTKLALAFSEPDFYTIATFGCSAWSPPFRRHADLMAVDEADQ</sequence>
<dbReference type="AlphaFoldDB" id="A0A4Z2I0G8"/>
<dbReference type="EMBL" id="SRLO01000152">
    <property type="protein sequence ID" value="TNN71290.1"/>
    <property type="molecule type" value="Genomic_DNA"/>
</dbReference>
<evidence type="ECO:0000313" key="3">
    <source>
        <dbReference type="Proteomes" id="UP000314294"/>
    </source>
</evidence>
<accession>A0A4Z2I0G8</accession>
<dbReference type="Proteomes" id="UP000314294">
    <property type="component" value="Unassembled WGS sequence"/>
</dbReference>
<proteinExistence type="predicted"/>
<keyword evidence="3" id="KW-1185">Reference proteome</keyword>
<gene>
    <name evidence="2" type="ORF">EYF80_018492</name>
</gene>
<dbReference type="OrthoDB" id="10256089at2759"/>
<feature type="region of interest" description="Disordered" evidence="1">
    <location>
        <begin position="1"/>
        <end position="28"/>
    </location>
</feature>
<evidence type="ECO:0000256" key="1">
    <source>
        <dbReference type="SAM" id="MobiDB-lite"/>
    </source>
</evidence>
<comment type="caution">
    <text evidence="2">The sequence shown here is derived from an EMBL/GenBank/DDBJ whole genome shotgun (WGS) entry which is preliminary data.</text>
</comment>
<feature type="compositionally biased region" description="Basic and acidic residues" evidence="1">
    <location>
        <begin position="1"/>
        <end position="14"/>
    </location>
</feature>
<protein>
    <submittedName>
        <fullName evidence="2">Uncharacterized protein</fullName>
    </submittedName>
</protein>
<evidence type="ECO:0000313" key="2">
    <source>
        <dbReference type="EMBL" id="TNN71290.1"/>
    </source>
</evidence>